<evidence type="ECO:0000313" key="1">
    <source>
        <dbReference type="EMBL" id="SBV27918.1"/>
    </source>
</evidence>
<keyword evidence="2" id="KW-1185">Reference proteome</keyword>
<dbReference type="AlphaFoldDB" id="A0A1C3N5R7"/>
<dbReference type="EMBL" id="LT598496">
    <property type="protein sequence ID" value="SBV27918.1"/>
    <property type="molecule type" value="Genomic_DNA"/>
</dbReference>
<proteinExistence type="predicted"/>
<name>A0A1C3N5R7_9ACTN</name>
<dbReference type="Proteomes" id="UP000199393">
    <property type="component" value="Chromosome I"/>
</dbReference>
<dbReference type="STRING" id="307121.GA0070620_3449"/>
<protein>
    <submittedName>
        <fullName evidence="1">Uncharacterized protein</fullName>
    </submittedName>
</protein>
<accession>A0A1C3N5R7</accession>
<gene>
    <name evidence="1" type="ORF">GA0070620_3449</name>
</gene>
<organism evidence="1 2">
    <name type="scientific">Micromonospora krabiensis</name>
    <dbReference type="NCBI Taxonomy" id="307121"/>
    <lineage>
        <taxon>Bacteria</taxon>
        <taxon>Bacillati</taxon>
        <taxon>Actinomycetota</taxon>
        <taxon>Actinomycetes</taxon>
        <taxon>Micromonosporales</taxon>
        <taxon>Micromonosporaceae</taxon>
        <taxon>Micromonospora</taxon>
    </lineage>
</organism>
<sequence length="170" mass="18871">MSFVKDVRFTVNDHGTRAVAMFTQLFEGRRGFASLEYVRRVGTRTWKPVRNPDVLPQAQTAVTRQLMAEHGATPAGGVQRNFKAPTHERIRPVVTPQADPLADVRLSDLPMSSYRAVVRSATPRRRVAPVTPQRQTSVPDSCACESHSNQYVRGSARWRSHALSFGCVGA</sequence>
<reference evidence="2" key="1">
    <citation type="submission" date="2016-06" db="EMBL/GenBank/DDBJ databases">
        <authorList>
            <person name="Varghese N."/>
        </authorList>
    </citation>
    <scope>NUCLEOTIDE SEQUENCE [LARGE SCALE GENOMIC DNA]</scope>
    <source>
        <strain evidence="2">DSM 45344</strain>
    </source>
</reference>
<evidence type="ECO:0000313" key="2">
    <source>
        <dbReference type="Proteomes" id="UP000199393"/>
    </source>
</evidence>